<reference evidence="4 5" key="1">
    <citation type="submission" date="2017-12" db="EMBL/GenBank/DDBJ databases">
        <title>Sequencing the genomes of 1000 Actinobacteria strains.</title>
        <authorList>
            <person name="Klenk H.-P."/>
        </authorList>
    </citation>
    <scope>NUCLEOTIDE SEQUENCE [LARGE SCALE GENOMIC DNA]</scope>
    <source>
        <strain evidence="4 5">DSM 44489</strain>
    </source>
</reference>
<dbReference type="Proteomes" id="UP000233766">
    <property type="component" value="Unassembled WGS sequence"/>
</dbReference>
<keyword evidence="1" id="KW-0472">Membrane</keyword>
<keyword evidence="1" id="KW-0812">Transmembrane</keyword>
<evidence type="ECO:0000313" key="5">
    <source>
        <dbReference type="Proteomes" id="UP000233766"/>
    </source>
</evidence>
<dbReference type="AlphaFoldDB" id="A0A2N3VKB1"/>
<evidence type="ECO:0000256" key="1">
    <source>
        <dbReference type="SAM" id="Phobius"/>
    </source>
</evidence>
<name>A0A2N3VKB1_9NOCA</name>
<proteinExistence type="predicted"/>
<dbReference type="NCBIfam" id="TIGR00996">
    <property type="entry name" value="Mtu_fam_mce"/>
    <property type="match status" value="1"/>
</dbReference>
<dbReference type="InterPro" id="IPR005693">
    <property type="entry name" value="Mce"/>
</dbReference>
<dbReference type="Pfam" id="PF11887">
    <property type="entry name" value="Mce4_CUP1"/>
    <property type="match status" value="1"/>
</dbReference>
<dbReference type="GO" id="GO:0005576">
    <property type="term" value="C:extracellular region"/>
    <property type="evidence" value="ECO:0007669"/>
    <property type="project" value="TreeGrafter"/>
</dbReference>
<evidence type="ECO:0000259" key="2">
    <source>
        <dbReference type="Pfam" id="PF02470"/>
    </source>
</evidence>
<organism evidence="4 5">
    <name type="scientific">Nocardia fluminea</name>
    <dbReference type="NCBI Taxonomy" id="134984"/>
    <lineage>
        <taxon>Bacteria</taxon>
        <taxon>Bacillati</taxon>
        <taxon>Actinomycetota</taxon>
        <taxon>Actinomycetes</taxon>
        <taxon>Mycobacteriales</taxon>
        <taxon>Nocardiaceae</taxon>
        <taxon>Nocardia</taxon>
    </lineage>
</organism>
<keyword evidence="1" id="KW-1133">Transmembrane helix</keyword>
<dbReference type="PANTHER" id="PTHR33371:SF17">
    <property type="entry name" value="MCE-FAMILY PROTEIN MCE1B"/>
    <property type="match status" value="1"/>
</dbReference>
<dbReference type="InterPro" id="IPR003399">
    <property type="entry name" value="Mce/MlaD"/>
</dbReference>
<dbReference type="PANTHER" id="PTHR33371">
    <property type="entry name" value="INTERMEMBRANE PHOSPHOLIPID TRANSPORT SYSTEM BINDING PROTEIN MLAD-RELATED"/>
    <property type="match status" value="1"/>
</dbReference>
<dbReference type="InterPro" id="IPR024516">
    <property type="entry name" value="Mce_C"/>
</dbReference>
<sequence length="338" mass="36189">MTKTTVKFGIFGVAMVFVLVMLILVLGRIRLDSRTPYRAIFADASGLTSGQEVRIAGVDVGRVHAVDLDGRRAHVEFDVMDTVRITENATLQVRYQNLLGDRYLEITNGGAKSEPMPEDGVFPVEQTKPALDIDALLGGLAPLTRSLEPEQIDQLSGDLLRVLQGQGGSVTGILQQVAVLTSQLADRDALIGAVITELGTTLESIGEDSGAVSTIIDQLQQLVTRLSNQSAPIADALAHLDDGSATLADLLVDDRPAVHGVVAETHRTATVLDDGSEQIESVLTELPEAYRRLSRLGSYGSFFNFYLCSVSIRVDGPGGAPIEAKLVQQDQGRCVTPQ</sequence>
<accession>A0A2N3VKB1</accession>
<feature type="domain" description="Mce/MlaD" evidence="2">
    <location>
        <begin position="36"/>
        <end position="109"/>
    </location>
</feature>
<feature type="domain" description="Mammalian cell entry C-terminal" evidence="3">
    <location>
        <begin position="114"/>
        <end position="322"/>
    </location>
</feature>
<dbReference type="Pfam" id="PF02470">
    <property type="entry name" value="MlaD"/>
    <property type="match status" value="1"/>
</dbReference>
<gene>
    <name evidence="4" type="ORF">ATK86_6543</name>
</gene>
<evidence type="ECO:0000259" key="3">
    <source>
        <dbReference type="Pfam" id="PF11887"/>
    </source>
</evidence>
<dbReference type="EMBL" id="PJMW01000002">
    <property type="protein sequence ID" value="PKV82059.1"/>
    <property type="molecule type" value="Genomic_DNA"/>
</dbReference>
<dbReference type="RefSeq" id="WP_170112249.1">
    <property type="nucleotide sequence ID" value="NZ_PJMW01000002.1"/>
</dbReference>
<feature type="transmembrane region" description="Helical" evidence="1">
    <location>
        <begin position="6"/>
        <end position="26"/>
    </location>
</feature>
<protein>
    <submittedName>
        <fullName evidence="4">Phospholipid/cholesterol/gamma-HCH transport system substrate-binding protein</fullName>
    </submittedName>
</protein>
<keyword evidence="5" id="KW-1185">Reference proteome</keyword>
<comment type="caution">
    <text evidence="4">The sequence shown here is derived from an EMBL/GenBank/DDBJ whole genome shotgun (WGS) entry which is preliminary data.</text>
</comment>
<dbReference type="GO" id="GO:0051701">
    <property type="term" value="P:biological process involved in interaction with host"/>
    <property type="evidence" value="ECO:0007669"/>
    <property type="project" value="TreeGrafter"/>
</dbReference>
<evidence type="ECO:0000313" key="4">
    <source>
        <dbReference type="EMBL" id="PKV82059.1"/>
    </source>
</evidence>
<dbReference type="InterPro" id="IPR052336">
    <property type="entry name" value="MlaD_Phospholipid_Transporter"/>
</dbReference>